<evidence type="ECO:0000256" key="1">
    <source>
        <dbReference type="ARBA" id="ARBA00022499"/>
    </source>
</evidence>
<dbReference type="InterPro" id="IPR007529">
    <property type="entry name" value="Znf_HIT"/>
</dbReference>
<accession>A0A8J4TNK1</accession>
<feature type="non-terminal residue" evidence="15">
    <location>
        <position position="1"/>
    </location>
</feature>
<dbReference type="AlphaFoldDB" id="A0A8J4TNK1"/>
<evidence type="ECO:0000259" key="14">
    <source>
        <dbReference type="PROSITE" id="PS51083"/>
    </source>
</evidence>
<feature type="domain" description="HIT-type" evidence="14">
    <location>
        <begin position="20"/>
        <end position="54"/>
    </location>
</feature>
<evidence type="ECO:0000313" key="16">
    <source>
        <dbReference type="Proteomes" id="UP000727407"/>
    </source>
</evidence>
<sequence>MDAEKDERRGLKRKISMTGCDVCEAEEAKYRCPSCQKCSCSLPCVKQHKLQSGCSGVRDRTAFIAVSRFSDLDLLSDYRFLEETGRIADGPNRDTLLHTPSHHTNSAKLLLRNARAANVTLKLLPKSFSRRRKNTSFYSKT</sequence>
<keyword evidence="4" id="KW-0479">Metal-binding</keyword>
<dbReference type="CDD" id="cd23023">
    <property type="entry name" value="zf-HIT_BCD1"/>
    <property type="match status" value="1"/>
</dbReference>
<dbReference type="GO" id="GO:0000463">
    <property type="term" value="P:maturation of LSU-rRNA from tricistronic rRNA transcript (SSU-rRNA, 5.8S rRNA, LSU-rRNA)"/>
    <property type="evidence" value="ECO:0007669"/>
    <property type="project" value="TreeGrafter"/>
</dbReference>
<evidence type="ECO:0000256" key="4">
    <source>
        <dbReference type="ARBA" id="ARBA00022723"/>
    </source>
</evidence>
<dbReference type="PROSITE" id="PS51083">
    <property type="entry name" value="ZF_HIT"/>
    <property type="match status" value="1"/>
</dbReference>
<keyword evidence="6" id="KW-0862">Zinc</keyword>
<keyword evidence="16" id="KW-1185">Reference proteome</keyword>
<keyword evidence="5 13" id="KW-0863">Zinc-finger</keyword>
<dbReference type="GO" id="GO:0048254">
    <property type="term" value="P:snoRNA localization"/>
    <property type="evidence" value="ECO:0007669"/>
    <property type="project" value="TreeGrafter"/>
</dbReference>
<proteinExistence type="inferred from homology"/>
<evidence type="ECO:0000313" key="15">
    <source>
        <dbReference type="EMBL" id="KAF5901436.1"/>
    </source>
</evidence>
<evidence type="ECO:0000256" key="12">
    <source>
        <dbReference type="ARBA" id="ARBA00077531"/>
    </source>
</evidence>
<keyword evidence="7" id="KW-0832">Ubl conjugation</keyword>
<dbReference type="PANTHER" id="PTHR13483">
    <property type="entry name" value="BOX C_D SNORNA PROTEIN 1-RELATED"/>
    <property type="match status" value="1"/>
</dbReference>
<dbReference type="FunFam" id="3.30.60.190:FF:000001">
    <property type="entry name" value="box C/D snoRNA protein 1"/>
    <property type="match status" value="1"/>
</dbReference>
<organism evidence="15 16">
    <name type="scientific">Clarias magur</name>
    <name type="common">Asian catfish</name>
    <name type="synonym">Macropteronotus magur</name>
    <dbReference type="NCBI Taxonomy" id="1594786"/>
    <lineage>
        <taxon>Eukaryota</taxon>
        <taxon>Metazoa</taxon>
        <taxon>Chordata</taxon>
        <taxon>Craniata</taxon>
        <taxon>Vertebrata</taxon>
        <taxon>Euteleostomi</taxon>
        <taxon>Actinopterygii</taxon>
        <taxon>Neopterygii</taxon>
        <taxon>Teleostei</taxon>
        <taxon>Ostariophysi</taxon>
        <taxon>Siluriformes</taxon>
        <taxon>Clariidae</taxon>
        <taxon>Clarias</taxon>
    </lineage>
</organism>
<dbReference type="GO" id="GO:0000492">
    <property type="term" value="P:box C/D snoRNP assembly"/>
    <property type="evidence" value="ECO:0007669"/>
    <property type="project" value="TreeGrafter"/>
</dbReference>
<dbReference type="Proteomes" id="UP000727407">
    <property type="component" value="Unassembled WGS sequence"/>
</dbReference>
<dbReference type="GO" id="GO:0005634">
    <property type="term" value="C:nucleus"/>
    <property type="evidence" value="ECO:0007669"/>
    <property type="project" value="TreeGrafter"/>
</dbReference>
<evidence type="ECO:0000256" key="10">
    <source>
        <dbReference type="ARBA" id="ARBA00061949"/>
    </source>
</evidence>
<dbReference type="Gene3D" id="3.30.60.190">
    <property type="match status" value="1"/>
</dbReference>
<dbReference type="EMBL" id="QNUK01000113">
    <property type="protein sequence ID" value="KAF5901436.1"/>
    <property type="molecule type" value="Genomic_DNA"/>
</dbReference>
<gene>
    <name evidence="15" type="ORF">DAT39_008858</name>
</gene>
<dbReference type="Pfam" id="PF04438">
    <property type="entry name" value="zf-HIT"/>
    <property type="match status" value="1"/>
</dbReference>
<comment type="subunit">
    <text evidence="10">Interacts with FBL, SNU13, NOP58, NUFIP1, RUVBL1, RUVBL2 and TAF9. Interacts (via HIT-type zinc finger) with the RUVBL1/RUVBL2 complex in the presence of ADP.</text>
</comment>
<comment type="function">
    <text evidence="8">Required for box C/D snoRNAs accumulation involved in snoRNA processing, snoRNA transport to the nucleolus and ribosome biogenesis.</text>
</comment>
<evidence type="ECO:0000256" key="8">
    <source>
        <dbReference type="ARBA" id="ARBA00049598"/>
    </source>
</evidence>
<comment type="caution">
    <text evidence="15">The sequence shown here is derived from an EMBL/GenBank/DDBJ whole genome shotgun (WGS) entry which is preliminary data.</text>
</comment>
<dbReference type="GO" id="GO:0008270">
    <property type="term" value="F:zinc ion binding"/>
    <property type="evidence" value="ECO:0007669"/>
    <property type="project" value="UniProtKB-UniRule"/>
</dbReference>
<evidence type="ECO:0000256" key="3">
    <source>
        <dbReference type="ARBA" id="ARBA00022553"/>
    </source>
</evidence>
<evidence type="ECO:0000256" key="5">
    <source>
        <dbReference type="ARBA" id="ARBA00022771"/>
    </source>
</evidence>
<keyword evidence="1" id="KW-1017">Isopeptide bond</keyword>
<evidence type="ECO:0000256" key="6">
    <source>
        <dbReference type="ARBA" id="ARBA00022833"/>
    </source>
</evidence>
<comment type="similarity">
    <text evidence="9">Belongs to the BCD1 family.</text>
</comment>
<keyword evidence="3" id="KW-0597">Phosphoprotein</keyword>
<evidence type="ECO:0000256" key="13">
    <source>
        <dbReference type="PROSITE-ProRule" id="PRU00453"/>
    </source>
</evidence>
<dbReference type="OrthoDB" id="272357at2759"/>
<dbReference type="SUPFAM" id="SSF144232">
    <property type="entry name" value="HIT/MYND zinc finger-like"/>
    <property type="match status" value="1"/>
</dbReference>
<name>A0A8J4TNK1_CLAMG</name>
<evidence type="ECO:0000256" key="11">
    <source>
        <dbReference type="ARBA" id="ARBA00068630"/>
    </source>
</evidence>
<reference evidence="15" key="1">
    <citation type="submission" date="2020-07" db="EMBL/GenBank/DDBJ databases">
        <title>Clarias magur genome sequencing, assembly and annotation.</title>
        <authorList>
            <person name="Kushwaha B."/>
            <person name="Kumar R."/>
            <person name="Das P."/>
            <person name="Joshi C.G."/>
            <person name="Kumar D."/>
            <person name="Nagpure N.S."/>
            <person name="Pandey M."/>
            <person name="Agarwal S."/>
            <person name="Srivastava S."/>
            <person name="Singh M."/>
            <person name="Sahoo L."/>
            <person name="Jayasankar P."/>
            <person name="Meher P.K."/>
            <person name="Koringa P.G."/>
            <person name="Iquebal M.A."/>
            <person name="Das S.P."/>
            <person name="Bit A."/>
            <person name="Patnaik S."/>
            <person name="Patel N."/>
            <person name="Shah T.M."/>
            <person name="Hinsu A."/>
            <person name="Jena J.K."/>
        </authorList>
    </citation>
    <scope>NUCLEOTIDE SEQUENCE</scope>
    <source>
        <strain evidence="15">CIFAMagur01</strain>
        <tissue evidence="15">Testis</tissue>
    </source>
</reference>
<dbReference type="PANTHER" id="PTHR13483:SF3">
    <property type="entry name" value="BOX C_D SNORNA PROTEIN 1"/>
    <property type="match status" value="1"/>
</dbReference>
<evidence type="ECO:0000256" key="2">
    <source>
        <dbReference type="ARBA" id="ARBA00022517"/>
    </source>
</evidence>
<protein>
    <recommendedName>
        <fullName evidence="11">Box C/D snoRNA protein 1</fullName>
    </recommendedName>
    <alternativeName>
        <fullName evidence="12">Zinc finger HIT domain-containing protein 6</fullName>
    </alternativeName>
</protein>
<evidence type="ECO:0000256" key="9">
    <source>
        <dbReference type="ARBA" id="ARBA00049654"/>
    </source>
</evidence>
<dbReference type="GO" id="GO:0070761">
    <property type="term" value="C:pre-snoRNP complex"/>
    <property type="evidence" value="ECO:0007669"/>
    <property type="project" value="TreeGrafter"/>
</dbReference>
<dbReference type="InterPro" id="IPR051639">
    <property type="entry name" value="BCD1"/>
</dbReference>
<evidence type="ECO:0000256" key="7">
    <source>
        <dbReference type="ARBA" id="ARBA00022843"/>
    </source>
</evidence>
<keyword evidence="2" id="KW-0690">Ribosome biogenesis</keyword>